<dbReference type="EMBL" id="CP098609">
    <property type="protein sequence ID" value="USC48723.1"/>
    <property type="molecule type" value="Genomic_DNA"/>
</dbReference>
<keyword evidence="2" id="KW-0805">Transcription regulation</keyword>
<reference evidence="7" key="1">
    <citation type="submission" date="2021-08" db="EMBL/GenBank/DDBJ databases">
        <title>DNA methylation of m4C regulates biosynthesis of daptomycin in Streptomyces roseosporus L30.</title>
        <authorList>
            <person name="Fang J.-L."/>
        </authorList>
    </citation>
    <scope>NUCLEOTIDE SEQUENCE</scope>
    <source>
        <strain evidence="7">L30</strain>
    </source>
</reference>
<evidence type="ECO:0000259" key="6">
    <source>
        <dbReference type="PROSITE" id="PS50931"/>
    </source>
</evidence>
<evidence type="ECO:0000256" key="1">
    <source>
        <dbReference type="ARBA" id="ARBA00009437"/>
    </source>
</evidence>
<evidence type="ECO:0000313" key="7">
    <source>
        <dbReference type="EMBL" id="USC48723.1"/>
    </source>
</evidence>
<dbReference type="Gene3D" id="3.40.190.10">
    <property type="entry name" value="Periplasmic binding protein-like II"/>
    <property type="match status" value="2"/>
</dbReference>
<keyword evidence="4" id="KW-0804">Transcription</keyword>
<evidence type="ECO:0000256" key="2">
    <source>
        <dbReference type="ARBA" id="ARBA00023015"/>
    </source>
</evidence>
<comment type="similarity">
    <text evidence="1">Belongs to the LysR transcriptional regulatory family.</text>
</comment>
<dbReference type="SUPFAM" id="SSF53850">
    <property type="entry name" value="Periplasmic binding protein-like II"/>
    <property type="match status" value="1"/>
</dbReference>
<dbReference type="InterPro" id="IPR036388">
    <property type="entry name" value="WH-like_DNA-bd_sf"/>
</dbReference>
<sequence length="330" mass="35392">MIDVQRLAVLREVARHGSFNRAALALHCTPSAVSQQIAALERGLGAPAVERSTRGVTLTDAGRLLVEAADSIAAELADTQRRIDRLAAERIALTVAAFASGGRRLLPAALSGFVADHPEVELTILEAEPEESLPGVREGRADLALAYHFDGPPPARPGDRSGLDWTPLGVDPLRVVLPRRHPASTRFLDRPDPPHLAELADQRWILGCHKSAGLLARHAELAGVEVRISCTATDYGFAQSLVRAGVGIALIPEIGLTRHPDLIAFPLAEPSPRRHLGLALSRRRRGPAARLAEELASRIRGEAEQPTTDFPAAVRGRPRPTPKATKGDQV</sequence>
<keyword evidence="8" id="KW-1185">Reference proteome</keyword>
<dbReference type="PANTHER" id="PTHR30346">
    <property type="entry name" value="TRANSCRIPTIONAL DUAL REGULATOR HCAR-RELATED"/>
    <property type="match status" value="1"/>
</dbReference>
<protein>
    <submittedName>
        <fullName evidence="7">LysR family transcriptional regulator</fullName>
    </submittedName>
</protein>
<dbReference type="SUPFAM" id="SSF46785">
    <property type="entry name" value="Winged helix' DNA-binding domain"/>
    <property type="match status" value="1"/>
</dbReference>
<gene>
    <name evidence="7" type="ORF">K7395_19335</name>
</gene>
<feature type="region of interest" description="Disordered" evidence="5">
    <location>
        <begin position="296"/>
        <end position="330"/>
    </location>
</feature>
<evidence type="ECO:0000256" key="4">
    <source>
        <dbReference type="ARBA" id="ARBA00023163"/>
    </source>
</evidence>
<dbReference type="PROSITE" id="PS50931">
    <property type="entry name" value="HTH_LYSR"/>
    <property type="match status" value="1"/>
</dbReference>
<dbReference type="Pfam" id="PF00126">
    <property type="entry name" value="HTH_1"/>
    <property type="match status" value="1"/>
</dbReference>
<keyword evidence="3" id="KW-0238">DNA-binding</keyword>
<organism evidence="7 8">
    <name type="scientific">Streptomyces filamentosus</name>
    <name type="common">Streptomyces roseosporus</name>
    <dbReference type="NCBI Taxonomy" id="67294"/>
    <lineage>
        <taxon>Bacteria</taxon>
        <taxon>Bacillati</taxon>
        <taxon>Actinomycetota</taxon>
        <taxon>Actinomycetes</taxon>
        <taxon>Kitasatosporales</taxon>
        <taxon>Streptomycetaceae</taxon>
        <taxon>Streptomyces</taxon>
    </lineage>
</organism>
<dbReference type="PANTHER" id="PTHR30346:SF29">
    <property type="entry name" value="LYSR SUBSTRATE-BINDING"/>
    <property type="match status" value="1"/>
</dbReference>
<feature type="domain" description="HTH lysR-type" evidence="6">
    <location>
        <begin position="2"/>
        <end position="59"/>
    </location>
</feature>
<dbReference type="InterPro" id="IPR036390">
    <property type="entry name" value="WH_DNA-bd_sf"/>
</dbReference>
<dbReference type="Proteomes" id="UP001056079">
    <property type="component" value="Chromosome"/>
</dbReference>
<dbReference type="InterPro" id="IPR000847">
    <property type="entry name" value="LysR_HTH_N"/>
</dbReference>
<dbReference type="Gene3D" id="1.10.10.10">
    <property type="entry name" value="Winged helix-like DNA-binding domain superfamily/Winged helix DNA-binding domain"/>
    <property type="match status" value="1"/>
</dbReference>
<dbReference type="Pfam" id="PF03466">
    <property type="entry name" value="LysR_substrate"/>
    <property type="match status" value="1"/>
</dbReference>
<evidence type="ECO:0000313" key="8">
    <source>
        <dbReference type="Proteomes" id="UP001056079"/>
    </source>
</evidence>
<accession>A0ABY4UZ59</accession>
<dbReference type="RefSeq" id="WP_006125672.1">
    <property type="nucleotide sequence ID" value="NZ_CP098609.1"/>
</dbReference>
<dbReference type="InterPro" id="IPR005119">
    <property type="entry name" value="LysR_subst-bd"/>
</dbReference>
<name>A0ABY4UZ59_STRFL</name>
<evidence type="ECO:0000256" key="5">
    <source>
        <dbReference type="SAM" id="MobiDB-lite"/>
    </source>
</evidence>
<proteinExistence type="inferred from homology"/>
<evidence type="ECO:0000256" key="3">
    <source>
        <dbReference type="ARBA" id="ARBA00023125"/>
    </source>
</evidence>